<evidence type="ECO:0000313" key="6">
    <source>
        <dbReference type="Proteomes" id="UP000199515"/>
    </source>
</evidence>
<dbReference type="Proteomes" id="UP000199515">
    <property type="component" value="Unassembled WGS sequence"/>
</dbReference>
<evidence type="ECO:0000256" key="4">
    <source>
        <dbReference type="ARBA" id="ARBA00023186"/>
    </source>
</evidence>
<dbReference type="Pfam" id="PF14011">
    <property type="entry name" value="ESX-1_EspG"/>
    <property type="match status" value="1"/>
</dbReference>
<evidence type="ECO:0000313" key="5">
    <source>
        <dbReference type="EMBL" id="SDY15930.1"/>
    </source>
</evidence>
<organism evidence="5 6">
    <name type="scientific">Amycolatopsis xylanica</name>
    <dbReference type="NCBI Taxonomy" id="589385"/>
    <lineage>
        <taxon>Bacteria</taxon>
        <taxon>Bacillati</taxon>
        <taxon>Actinomycetota</taxon>
        <taxon>Actinomycetes</taxon>
        <taxon>Pseudonocardiales</taxon>
        <taxon>Pseudonocardiaceae</taxon>
        <taxon>Amycolatopsis</taxon>
    </lineage>
</organism>
<dbReference type="RefSeq" id="WP_091291711.1">
    <property type="nucleotide sequence ID" value="NZ_FNON01000004.1"/>
</dbReference>
<keyword evidence="6" id="KW-1185">Reference proteome</keyword>
<protein>
    <submittedName>
        <fullName evidence="5">EspG family protein</fullName>
    </submittedName>
</protein>
<comment type="subcellular location">
    <subcellularLocation>
        <location evidence="1">Cytoplasm</location>
    </subcellularLocation>
</comment>
<keyword evidence="4" id="KW-0143">Chaperone</keyword>
<accession>A0A1H3HKN2</accession>
<dbReference type="EMBL" id="FNON01000004">
    <property type="protein sequence ID" value="SDY15930.1"/>
    <property type="molecule type" value="Genomic_DNA"/>
</dbReference>
<evidence type="ECO:0000256" key="1">
    <source>
        <dbReference type="ARBA" id="ARBA00004496"/>
    </source>
</evidence>
<evidence type="ECO:0000256" key="2">
    <source>
        <dbReference type="ARBA" id="ARBA00006411"/>
    </source>
</evidence>
<dbReference type="STRING" id="589385.SAMN05421504_104704"/>
<name>A0A1H3HKN2_9PSEU</name>
<gene>
    <name evidence="5" type="ORF">SAMN05421504_104704</name>
</gene>
<dbReference type="AlphaFoldDB" id="A0A1H3HKN2"/>
<dbReference type="InterPro" id="IPR025734">
    <property type="entry name" value="EspG"/>
</dbReference>
<comment type="similarity">
    <text evidence="2">Belongs to the EspG family.</text>
</comment>
<keyword evidence="3" id="KW-0963">Cytoplasm</keyword>
<proteinExistence type="inferred from homology"/>
<evidence type="ECO:0000256" key="3">
    <source>
        <dbReference type="ARBA" id="ARBA00022490"/>
    </source>
</evidence>
<dbReference type="OrthoDB" id="3636725at2"/>
<sequence length="248" mass="27772">MPDSFSLELGAIEALAEELKLPRSWQPFDLPHVGTTFTERADYRARLWTDLRERGLAAGDRLDADVENALTAWTRPETLIVVRARQTQHEPEDVLYRAVMADGLGVLSALDGDTILFDLLKSDRLVGAIVSCLPALAAVPLRELSVLDTPATAPVVAPVRSRDVALTDFFAWPLLRFGTFELSVRGRDGRLTWLETAQFFDTDGGRFLQFSTALPDGGKRRTFIPSDGSHLRRWLHDQIAYARDLRNR</sequence>
<reference evidence="5 6" key="1">
    <citation type="submission" date="2016-10" db="EMBL/GenBank/DDBJ databases">
        <authorList>
            <person name="de Groot N.N."/>
        </authorList>
    </citation>
    <scope>NUCLEOTIDE SEQUENCE [LARGE SCALE GENOMIC DNA]</scope>
    <source>
        <strain evidence="5 6">CPCC 202699</strain>
    </source>
</reference>